<evidence type="ECO:0000313" key="3">
    <source>
        <dbReference type="Proteomes" id="UP001445335"/>
    </source>
</evidence>
<dbReference type="SUPFAM" id="SSF47446">
    <property type="entry name" value="Signal peptide-binding domain"/>
    <property type="match status" value="1"/>
</dbReference>
<organism evidence="2 3">
    <name type="scientific">Elliptochloris bilobata</name>
    <dbReference type="NCBI Taxonomy" id="381761"/>
    <lineage>
        <taxon>Eukaryota</taxon>
        <taxon>Viridiplantae</taxon>
        <taxon>Chlorophyta</taxon>
        <taxon>core chlorophytes</taxon>
        <taxon>Trebouxiophyceae</taxon>
        <taxon>Trebouxiophyceae incertae sedis</taxon>
        <taxon>Elliptochloris clade</taxon>
        <taxon>Elliptochloris</taxon>
    </lineage>
</organism>
<dbReference type="PANTHER" id="PTHR36750:SF1">
    <property type="entry name" value="SEC-C MOTIF PROTEIN"/>
    <property type="match status" value="1"/>
</dbReference>
<dbReference type="PANTHER" id="PTHR36750">
    <property type="entry name" value="SEC-C MOTIF PROTEIN"/>
    <property type="match status" value="1"/>
</dbReference>
<dbReference type="GO" id="GO:0006614">
    <property type="term" value="P:SRP-dependent cotranslational protein targeting to membrane"/>
    <property type="evidence" value="ECO:0007669"/>
    <property type="project" value="InterPro"/>
</dbReference>
<feature type="region of interest" description="Disordered" evidence="1">
    <location>
        <begin position="197"/>
        <end position="236"/>
    </location>
</feature>
<dbReference type="InterPro" id="IPR036891">
    <property type="entry name" value="Signal_recog_part_SRP54_M_sf"/>
</dbReference>
<dbReference type="AlphaFoldDB" id="A0AAW1QKC1"/>
<sequence length="236" mass="25153">MQGTVGLKALVRALAADGCPARGRWQAAQVRAYAAAEESSSWIPSWLRSKLPGFAGGTKKAEPVAQELTLDGFKSYLQRARQVGAVTGFVGGGSSLSSPKARALLRTYEDIIGNMTEAEKSDLKLFGPESRQRAAVAARCSVSEVNACINKYAYTQKASQLAEKLQKQGKEVPKTFEGMAALMGESYPEYRSKLRGDIRGGEDASGRVAVPQDAMHRRTGEPCPLAGRTAAAAGQQ</sequence>
<comment type="caution">
    <text evidence="2">The sequence shown here is derived from an EMBL/GenBank/DDBJ whole genome shotgun (WGS) entry which is preliminary data.</text>
</comment>
<gene>
    <name evidence="2" type="ORF">WJX81_004836</name>
</gene>
<reference evidence="2 3" key="1">
    <citation type="journal article" date="2024" name="Nat. Commun.">
        <title>Phylogenomics reveals the evolutionary origins of lichenization in chlorophyte algae.</title>
        <authorList>
            <person name="Puginier C."/>
            <person name="Libourel C."/>
            <person name="Otte J."/>
            <person name="Skaloud P."/>
            <person name="Haon M."/>
            <person name="Grisel S."/>
            <person name="Petersen M."/>
            <person name="Berrin J.G."/>
            <person name="Delaux P.M."/>
            <person name="Dal Grande F."/>
            <person name="Keller J."/>
        </authorList>
    </citation>
    <scope>NUCLEOTIDE SEQUENCE [LARGE SCALE GENOMIC DNA]</scope>
    <source>
        <strain evidence="2 3">SAG 245.80</strain>
    </source>
</reference>
<dbReference type="GO" id="GO:0048500">
    <property type="term" value="C:signal recognition particle"/>
    <property type="evidence" value="ECO:0007669"/>
    <property type="project" value="InterPro"/>
</dbReference>
<dbReference type="Gene3D" id="1.10.260.30">
    <property type="entry name" value="Signal recognition particle, SRP54 subunit, M-domain"/>
    <property type="match status" value="1"/>
</dbReference>
<accession>A0AAW1QKC1</accession>
<dbReference type="GO" id="GO:0008312">
    <property type="term" value="F:7S RNA binding"/>
    <property type="evidence" value="ECO:0007669"/>
    <property type="project" value="InterPro"/>
</dbReference>
<evidence type="ECO:0000256" key="1">
    <source>
        <dbReference type="SAM" id="MobiDB-lite"/>
    </source>
</evidence>
<dbReference type="Proteomes" id="UP001445335">
    <property type="component" value="Unassembled WGS sequence"/>
</dbReference>
<evidence type="ECO:0000313" key="2">
    <source>
        <dbReference type="EMBL" id="KAK9821792.1"/>
    </source>
</evidence>
<keyword evidence="3" id="KW-1185">Reference proteome</keyword>
<name>A0AAW1QKC1_9CHLO</name>
<protein>
    <submittedName>
        <fullName evidence="2">Uncharacterized protein</fullName>
    </submittedName>
</protein>
<proteinExistence type="predicted"/>
<dbReference type="EMBL" id="JALJOU010000096">
    <property type="protein sequence ID" value="KAK9821792.1"/>
    <property type="molecule type" value="Genomic_DNA"/>
</dbReference>